<reference evidence="1 2" key="1">
    <citation type="submission" date="2014-07" db="EMBL/GenBank/DDBJ databases">
        <title>Genome Sequence of Rhodococcus opacus Strain R7, a Biodegrader of Mono- and Polycyclic Aromatic Hydrocarbons.</title>
        <authorList>
            <person name="Di Gennaro P."/>
            <person name="Zampolli J."/>
            <person name="Presti I."/>
            <person name="Cappelletti M."/>
            <person name="D'Ursi P."/>
            <person name="Orro A."/>
            <person name="Mezzelani A."/>
            <person name="Milanesi L."/>
        </authorList>
    </citation>
    <scope>NUCLEOTIDE SEQUENCE [LARGE SCALE GENOMIC DNA]</scope>
    <source>
        <strain evidence="1 2">R7</strain>
    </source>
</reference>
<dbReference type="Pfam" id="PF08922">
    <property type="entry name" value="DUF1905"/>
    <property type="match status" value="1"/>
</dbReference>
<organism evidence="1 2">
    <name type="scientific">Rhodococcus opacus</name>
    <name type="common">Nocardia opaca</name>
    <dbReference type="NCBI Taxonomy" id="37919"/>
    <lineage>
        <taxon>Bacteria</taxon>
        <taxon>Bacillati</taxon>
        <taxon>Actinomycetota</taxon>
        <taxon>Actinomycetes</taxon>
        <taxon>Mycobacteriales</taxon>
        <taxon>Nocardiaceae</taxon>
        <taxon>Rhodococcus</taxon>
    </lineage>
</organism>
<accession>A0A076EV05</accession>
<dbReference type="Gene3D" id="2.40.30.100">
    <property type="entry name" value="AF2212/PG0164-like"/>
    <property type="match status" value="1"/>
</dbReference>
<evidence type="ECO:0000313" key="2">
    <source>
        <dbReference type="Proteomes" id="UP000028488"/>
    </source>
</evidence>
<name>A0A076EV05_RHOOP</name>
<dbReference type="InterPro" id="IPR015018">
    <property type="entry name" value="DUF1905"/>
</dbReference>
<evidence type="ECO:0000313" key="1">
    <source>
        <dbReference type="EMBL" id="AII09910.1"/>
    </source>
</evidence>
<dbReference type="SUPFAM" id="SSF141694">
    <property type="entry name" value="AF2212/PG0164-like"/>
    <property type="match status" value="1"/>
</dbReference>
<dbReference type="AlphaFoldDB" id="A0A076EV05"/>
<dbReference type="InterPro" id="IPR037079">
    <property type="entry name" value="AF2212/PG0164-like_sf"/>
</dbReference>
<protein>
    <recommendedName>
        <fullName evidence="3">DUF1905 domain-containing protein</fullName>
    </recommendedName>
</protein>
<dbReference type="RefSeq" id="WP_112299486.1">
    <property type="nucleotide sequence ID" value="NZ_CP008947.1"/>
</dbReference>
<dbReference type="eggNOG" id="COG4430">
    <property type="taxonomic scope" value="Bacteria"/>
</dbReference>
<sequence>MPAPKTPQPLAHTFTAPIQKDGAFATYVTVPDSAELLGTRRPVKVGGTIDGHPFNATLMPSGEGPHWLPLKIALCTLIGKGGAGVEVTVHLEQRFS</sequence>
<dbReference type="EMBL" id="CP008947">
    <property type="protein sequence ID" value="AII09910.1"/>
    <property type="molecule type" value="Genomic_DNA"/>
</dbReference>
<evidence type="ECO:0008006" key="3">
    <source>
        <dbReference type="Google" id="ProtNLM"/>
    </source>
</evidence>
<dbReference type="Proteomes" id="UP000028488">
    <property type="component" value="Chromosome"/>
</dbReference>
<gene>
    <name evidence="1" type="ORF">EP51_36820</name>
</gene>
<proteinExistence type="predicted"/>